<gene>
    <name evidence="4" type="ORF">EQ812_07870</name>
    <name evidence="3" type="ORF">HMPREF3225_01796</name>
</gene>
<evidence type="ECO:0008006" key="7">
    <source>
        <dbReference type="Google" id="ProtNLM"/>
    </source>
</evidence>
<dbReference type="Proteomes" id="UP000293637">
    <property type="component" value="Unassembled WGS sequence"/>
</dbReference>
<dbReference type="AlphaFoldDB" id="A0A133Q365"/>
<sequence>MSIFDMPNYLWITIIAMVILTVICTLILHKWFFASIVTFVVLAILAFFIPNFYSISYQPLLGYAAFLAIMSLILSFLLWYSTRNWRRERKKKQLEKEIRQEYANKHEQQPFDNNNEEILRRKKR</sequence>
<dbReference type="eggNOG" id="COG3523">
    <property type="taxonomic scope" value="Bacteria"/>
</dbReference>
<reference evidence="4 6" key="2">
    <citation type="journal article" date="2019" name="Sci. Transl. Med.">
        <title>Quorum sensing between bacterial species on the skin protects against epidermal injury in atopic dermatitis.</title>
        <authorList>
            <person name="Williams M.R."/>
        </authorList>
    </citation>
    <scope>NUCLEOTIDE SEQUENCE [LARGE SCALE GENOMIC DNA]</scope>
    <source>
        <strain evidence="4 6">E7</strain>
    </source>
</reference>
<feature type="transmembrane region" description="Helical" evidence="2">
    <location>
        <begin position="6"/>
        <end position="24"/>
    </location>
</feature>
<comment type="caution">
    <text evidence="4">The sequence shown here is derived from an EMBL/GenBank/DDBJ whole genome shotgun (WGS) entry which is preliminary data.</text>
</comment>
<dbReference type="Proteomes" id="UP000070063">
    <property type="component" value="Unassembled WGS sequence"/>
</dbReference>
<dbReference type="EMBL" id="SCHB01000004">
    <property type="protein sequence ID" value="TBW72185.1"/>
    <property type="molecule type" value="Genomic_DNA"/>
</dbReference>
<protein>
    <recommendedName>
        <fullName evidence="7">Permease</fullName>
    </recommendedName>
</protein>
<reference evidence="3 5" key="1">
    <citation type="submission" date="2016-01" db="EMBL/GenBank/DDBJ databases">
        <authorList>
            <person name="Mitreva M."/>
            <person name="Pepin K.H."/>
            <person name="Mihindukulasuriya K.A."/>
            <person name="Fulton R."/>
            <person name="Fronick C."/>
            <person name="O'Laughlin M."/>
            <person name="Miner T."/>
            <person name="Herter B."/>
            <person name="Rosa B.A."/>
            <person name="Cordes M."/>
            <person name="Tomlinson C."/>
            <person name="Wollam A."/>
            <person name="Palsikar V.B."/>
            <person name="Mardis E.R."/>
            <person name="Wilson R.K."/>
        </authorList>
    </citation>
    <scope>NUCLEOTIDE SEQUENCE [LARGE SCALE GENOMIC DNA]</scope>
    <source>
        <strain evidence="3 5">MJR7738</strain>
    </source>
</reference>
<feature type="transmembrane region" description="Helical" evidence="2">
    <location>
        <begin position="31"/>
        <end position="49"/>
    </location>
</feature>
<feature type="region of interest" description="Disordered" evidence="1">
    <location>
        <begin position="101"/>
        <end position="124"/>
    </location>
</feature>
<keyword evidence="2" id="KW-1133">Transmembrane helix</keyword>
<keyword evidence="2" id="KW-0472">Membrane</keyword>
<dbReference type="EMBL" id="LRQI01000077">
    <property type="protein sequence ID" value="KXA37315.1"/>
    <property type="molecule type" value="Genomic_DNA"/>
</dbReference>
<evidence type="ECO:0000313" key="4">
    <source>
        <dbReference type="EMBL" id="TBW72185.1"/>
    </source>
</evidence>
<evidence type="ECO:0000256" key="2">
    <source>
        <dbReference type="SAM" id="Phobius"/>
    </source>
</evidence>
<evidence type="ECO:0000313" key="6">
    <source>
        <dbReference type="Proteomes" id="UP000293637"/>
    </source>
</evidence>
<dbReference type="GeneID" id="58089768"/>
<organism evidence="4 6">
    <name type="scientific">Staphylococcus lugdunensis</name>
    <dbReference type="NCBI Taxonomy" id="28035"/>
    <lineage>
        <taxon>Bacteria</taxon>
        <taxon>Bacillati</taxon>
        <taxon>Bacillota</taxon>
        <taxon>Bacilli</taxon>
        <taxon>Bacillales</taxon>
        <taxon>Staphylococcaceae</taxon>
        <taxon>Staphylococcus</taxon>
    </lineage>
</organism>
<evidence type="ECO:0000256" key="1">
    <source>
        <dbReference type="SAM" id="MobiDB-lite"/>
    </source>
</evidence>
<accession>A0A133Q365</accession>
<evidence type="ECO:0000313" key="3">
    <source>
        <dbReference type="EMBL" id="KXA37315.1"/>
    </source>
</evidence>
<name>A0A133Q365_STALU</name>
<keyword evidence="2" id="KW-0812">Transmembrane</keyword>
<dbReference type="RefSeq" id="WP_002459120.1">
    <property type="nucleotide sequence ID" value="NZ_AP021848.1"/>
</dbReference>
<proteinExistence type="predicted"/>
<evidence type="ECO:0000313" key="5">
    <source>
        <dbReference type="Proteomes" id="UP000070063"/>
    </source>
</evidence>
<feature type="transmembrane region" description="Helical" evidence="2">
    <location>
        <begin position="61"/>
        <end position="82"/>
    </location>
</feature>